<evidence type="ECO:0000313" key="2">
    <source>
        <dbReference type="EMBL" id="SFS37500.1"/>
    </source>
</evidence>
<accession>A0A1I6PBI6</accession>
<gene>
    <name evidence="2" type="ORF">SAMN04488556_0447</name>
</gene>
<reference evidence="3" key="1">
    <citation type="submission" date="2016-10" db="EMBL/GenBank/DDBJ databases">
        <authorList>
            <person name="Varghese N."/>
            <person name="Submissions S."/>
        </authorList>
    </citation>
    <scope>NUCLEOTIDE SEQUENCE [LARGE SCALE GENOMIC DNA]</scope>
    <source>
        <strain evidence="3">DSM 22427</strain>
    </source>
</reference>
<feature type="region of interest" description="Disordered" evidence="1">
    <location>
        <begin position="1"/>
        <end position="20"/>
    </location>
</feature>
<evidence type="ECO:0000313" key="3">
    <source>
        <dbReference type="Proteomes" id="UP000199199"/>
    </source>
</evidence>
<dbReference type="Proteomes" id="UP000199199">
    <property type="component" value="Unassembled WGS sequence"/>
</dbReference>
<keyword evidence="3" id="KW-1185">Reference proteome</keyword>
<name>A0A1I6PBI6_9EURY</name>
<dbReference type="OrthoDB" id="270718at2157"/>
<evidence type="ECO:0000256" key="1">
    <source>
        <dbReference type="SAM" id="MobiDB-lite"/>
    </source>
</evidence>
<sequence>MSLTQRSLPPEELPPNWGPVEQSEDRIAYRHRAPRVTLFAACVPADRSHPSLGLSRYWELRYRYSVGECSTTELVGRVTTCNAAIEGLRRCMLHVHETVESPDSPLDVCATLGSVSLPAPIPDEPLGNS</sequence>
<dbReference type="AlphaFoldDB" id="A0A1I6PBI6"/>
<protein>
    <submittedName>
        <fullName evidence="2">Uncharacterized protein</fullName>
    </submittedName>
</protein>
<dbReference type="EMBL" id="FOZS01000001">
    <property type="protein sequence ID" value="SFS37500.1"/>
    <property type="molecule type" value="Genomic_DNA"/>
</dbReference>
<dbReference type="RefSeq" id="WP_092900972.1">
    <property type="nucleotide sequence ID" value="NZ_FOZS01000001.1"/>
</dbReference>
<proteinExistence type="predicted"/>
<organism evidence="2 3">
    <name type="scientific">Halostagnicola kamekurae</name>
    <dbReference type="NCBI Taxonomy" id="619731"/>
    <lineage>
        <taxon>Archaea</taxon>
        <taxon>Methanobacteriati</taxon>
        <taxon>Methanobacteriota</taxon>
        <taxon>Stenosarchaea group</taxon>
        <taxon>Halobacteria</taxon>
        <taxon>Halobacteriales</taxon>
        <taxon>Natrialbaceae</taxon>
        <taxon>Halostagnicola</taxon>
    </lineage>
</organism>